<reference evidence="5" key="1">
    <citation type="journal article" date="2020" name="mSystems">
        <title>Genome- and Community-Level Interaction Insights into Carbon Utilization and Element Cycling Functions of Hydrothermarchaeota in Hydrothermal Sediment.</title>
        <authorList>
            <person name="Zhou Z."/>
            <person name="Liu Y."/>
            <person name="Xu W."/>
            <person name="Pan J."/>
            <person name="Luo Z.H."/>
            <person name="Li M."/>
        </authorList>
    </citation>
    <scope>NUCLEOTIDE SEQUENCE [LARGE SCALE GENOMIC DNA]</scope>
    <source>
        <strain evidence="5">SpSt-1073</strain>
    </source>
</reference>
<dbReference type="EMBL" id="DRXG01000080">
    <property type="protein sequence ID" value="HHN52392.1"/>
    <property type="molecule type" value="Genomic_DNA"/>
</dbReference>
<comment type="caution">
    <text evidence="5">The sequence shown here is derived from an EMBL/GenBank/DDBJ whole genome shotgun (WGS) entry which is preliminary data.</text>
</comment>
<keyword evidence="3 4" id="KW-0143">Chaperone</keyword>
<evidence type="ECO:0000256" key="4">
    <source>
        <dbReference type="RuleBase" id="RU004187"/>
    </source>
</evidence>
<dbReference type="PRINTS" id="PR00304">
    <property type="entry name" value="TCOMPLEXTCP1"/>
</dbReference>
<dbReference type="GO" id="GO:0005524">
    <property type="term" value="F:ATP binding"/>
    <property type="evidence" value="ECO:0007669"/>
    <property type="project" value="UniProtKB-KW"/>
</dbReference>
<proteinExistence type="inferred from homology"/>
<evidence type="ECO:0000313" key="5">
    <source>
        <dbReference type="EMBL" id="HHN52392.1"/>
    </source>
</evidence>
<dbReference type="AlphaFoldDB" id="A0A7J3WCC4"/>
<dbReference type="GO" id="GO:0140662">
    <property type="term" value="F:ATP-dependent protein folding chaperone"/>
    <property type="evidence" value="ECO:0007669"/>
    <property type="project" value="InterPro"/>
</dbReference>
<dbReference type="InterPro" id="IPR017998">
    <property type="entry name" value="Chaperone_TCP-1"/>
</dbReference>
<evidence type="ECO:0008006" key="6">
    <source>
        <dbReference type="Google" id="ProtNLM"/>
    </source>
</evidence>
<dbReference type="PANTHER" id="PTHR11353">
    <property type="entry name" value="CHAPERONIN"/>
    <property type="match status" value="1"/>
</dbReference>
<sequence length="111" mass="11651">MMKTAGNEVLKENITAAKLVADLFSSSFGPAGMAKLLFEGNGDFKVTRDALIMSSEVALVHPIGKLLMEAGATCRTEVGDGFISTVILAASLVERGWRLANNGIHPSVTAT</sequence>
<dbReference type="InterPro" id="IPR027413">
    <property type="entry name" value="GROEL-like_equatorial_sf"/>
</dbReference>
<evidence type="ECO:0000256" key="1">
    <source>
        <dbReference type="ARBA" id="ARBA00022741"/>
    </source>
</evidence>
<dbReference type="SUPFAM" id="SSF48592">
    <property type="entry name" value="GroEL equatorial domain-like"/>
    <property type="match status" value="1"/>
</dbReference>
<comment type="similarity">
    <text evidence="4">Belongs to the TCP-1 chaperonin family.</text>
</comment>
<dbReference type="InterPro" id="IPR002423">
    <property type="entry name" value="Cpn60/GroEL/TCP-1"/>
</dbReference>
<organism evidence="5">
    <name type="scientific">Caldiarchaeum subterraneum</name>
    <dbReference type="NCBI Taxonomy" id="311458"/>
    <lineage>
        <taxon>Archaea</taxon>
        <taxon>Nitrososphaerota</taxon>
        <taxon>Candidatus Caldarchaeales</taxon>
        <taxon>Candidatus Caldarchaeaceae</taxon>
        <taxon>Candidatus Caldarchaeum</taxon>
    </lineage>
</organism>
<name>A0A7J3WCC4_CALS0</name>
<keyword evidence="1 4" id="KW-0547">Nucleotide-binding</keyword>
<evidence type="ECO:0000256" key="2">
    <source>
        <dbReference type="ARBA" id="ARBA00022840"/>
    </source>
</evidence>
<gene>
    <name evidence="5" type="ORF">ENM30_03655</name>
</gene>
<dbReference type="Gene3D" id="1.10.560.10">
    <property type="entry name" value="GroEL-like equatorial domain"/>
    <property type="match status" value="1"/>
</dbReference>
<protein>
    <recommendedName>
        <fullName evidence="6">Thermosome subunit</fullName>
    </recommendedName>
</protein>
<keyword evidence="2 4" id="KW-0067">ATP-binding</keyword>
<evidence type="ECO:0000256" key="3">
    <source>
        <dbReference type="ARBA" id="ARBA00023186"/>
    </source>
</evidence>
<accession>A0A7J3WCC4</accession>
<dbReference type="Pfam" id="PF00118">
    <property type="entry name" value="Cpn60_TCP1"/>
    <property type="match status" value="1"/>
</dbReference>